<protein>
    <submittedName>
        <fullName evidence="4">4-hydroxy-3-methylbut-2-en-1-yl diphosphate synthase</fullName>
    </submittedName>
</protein>
<evidence type="ECO:0000256" key="2">
    <source>
        <dbReference type="ARBA" id="ARBA00022485"/>
    </source>
</evidence>
<dbReference type="GO" id="GO:0016114">
    <property type="term" value="P:terpenoid biosynthetic process"/>
    <property type="evidence" value="ECO:0007669"/>
    <property type="project" value="InterPro"/>
</dbReference>
<dbReference type="PANTHER" id="PTHR30454:SF0">
    <property type="entry name" value="4-HYDROXY-3-METHYLBUT-2-EN-1-YL DIPHOSPHATE SYNTHASE (FERREDOXIN), CHLOROPLASTIC"/>
    <property type="match status" value="1"/>
</dbReference>
<comment type="cofactor">
    <cofactor evidence="1">
        <name>[4Fe-4S] cluster</name>
        <dbReference type="ChEBI" id="CHEBI:49883"/>
    </cofactor>
</comment>
<dbReference type="GO" id="GO:0051539">
    <property type="term" value="F:4 iron, 4 sulfur cluster binding"/>
    <property type="evidence" value="ECO:0007669"/>
    <property type="project" value="UniProtKB-KW"/>
</dbReference>
<proteinExistence type="predicted"/>
<sequence length="67" mass="7253">RLKLAGADLVRVAVSNEKDALALKELKKVSSLPLIADIHFHYKFALIAAQSVDAIRINPGNIGSKDK</sequence>
<dbReference type="PANTHER" id="PTHR30454">
    <property type="entry name" value="4-HYDROXY-3-METHYLBUT-2-EN-1-YL DIPHOSPHATE SYNTHASE"/>
    <property type="match status" value="1"/>
</dbReference>
<feature type="non-terminal residue" evidence="4">
    <location>
        <position position="67"/>
    </location>
</feature>
<dbReference type="InterPro" id="IPR004588">
    <property type="entry name" value="IspG_bac-typ"/>
</dbReference>
<keyword evidence="2" id="KW-0479">Metal-binding</keyword>
<dbReference type="GO" id="GO:0019288">
    <property type="term" value="P:isopentenyl diphosphate biosynthetic process, methylerythritol 4-phosphate pathway"/>
    <property type="evidence" value="ECO:0007669"/>
    <property type="project" value="TreeGrafter"/>
</dbReference>
<dbReference type="GO" id="GO:0046429">
    <property type="term" value="F:4-hydroxy-3-methylbut-2-en-1-yl diphosphate synthase activity (ferredoxin)"/>
    <property type="evidence" value="ECO:0007669"/>
    <property type="project" value="InterPro"/>
</dbReference>
<name>A0A438VD35_HELPX</name>
<evidence type="ECO:0000313" key="4">
    <source>
        <dbReference type="EMBL" id="RVZ08480.1"/>
    </source>
</evidence>
<keyword evidence="2" id="KW-0408">Iron</keyword>
<dbReference type="EMBL" id="RJGP01001887">
    <property type="protein sequence ID" value="RVZ08480.1"/>
    <property type="molecule type" value="Genomic_DNA"/>
</dbReference>
<dbReference type="Gene3D" id="3.20.20.20">
    <property type="entry name" value="Dihydropteroate synthase-like"/>
    <property type="match status" value="1"/>
</dbReference>
<dbReference type="Pfam" id="PF04551">
    <property type="entry name" value="GcpE"/>
    <property type="match status" value="1"/>
</dbReference>
<feature type="domain" description="IspG TIM-barrel" evidence="3">
    <location>
        <begin position="2"/>
        <end position="67"/>
    </location>
</feature>
<dbReference type="Proteomes" id="UP000289022">
    <property type="component" value="Unassembled WGS sequence"/>
</dbReference>
<accession>A0A438VD35</accession>
<dbReference type="AlphaFoldDB" id="A0A438VD35"/>
<keyword evidence="2" id="KW-0004">4Fe-4S</keyword>
<feature type="non-terminal residue" evidence="4">
    <location>
        <position position="1"/>
    </location>
</feature>
<reference evidence="4 5" key="1">
    <citation type="submission" date="2018-11" db="EMBL/GenBank/DDBJ databases">
        <title>Genetic determinants and prediction of antibiotic resistance phenotypes in Helicobacter pylori.</title>
        <authorList>
            <person name="Wagner K."/>
        </authorList>
    </citation>
    <scope>NUCLEOTIDE SEQUENCE [LARGE SCALE GENOMIC DNA]</scope>
    <source>
        <strain evidence="4 5">ZH70</strain>
    </source>
</reference>
<dbReference type="InterPro" id="IPR011005">
    <property type="entry name" value="Dihydropteroate_synth-like_sf"/>
</dbReference>
<comment type="caution">
    <text evidence="4">The sequence shown here is derived from an EMBL/GenBank/DDBJ whole genome shotgun (WGS) entry which is preliminary data.</text>
</comment>
<dbReference type="InterPro" id="IPR058578">
    <property type="entry name" value="IspG_TIM"/>
</dbReference>
<evidence type="ECO:0000256" key="1">
    <source>
        <dbReference type="ARBA" id="ARBA00001966"/>
    </source>
</evidence>
<organism evidence="4 5">
    <name type="scientific">Helicobacter pylori</name>
    <name type="common">Campylobacter pylori</name>
    <dbReference type="NCBI Taxonomy" id="210"/>
    <lineage>
        <taxon>Bacteria</taxon>
        <taxon>Pseudomonadati</taxon>
        <taxon>Campylobacterota</taxon>
        <taxon>Epsilonproteobacteria</taxon>
        <taxon>Campylobacterales</taxon>
        <taxon>Helicobacteraceae</taxon>
        <taxon>Helicobacter</taxon>
    </lineage>
</organism>
<evidence type="ECO:0000313" key="5">
    <source>
        <dbReference type="Proteomes" id="UP000289022"/>
    </source>
</evidence>
<gene>
    <name evidence="4" type="ORF">EC518_16420</name>
</gene>
<evidence type="ECO:0000259" key="3">
    <source>
        <dbReference type="Pfam" id="PF04551"/>
    </source>
</evidence>
<keyword evidence="2" id="KW-0411">Iron-sulfur</keyword>